<dbReference type="Proteomes" id="UP001596442">
    <property type="component" value="Unassembled WGS sequence"/>
</dbReference>
<organism evidence="2 3">
    <name type="scientific">Halorubrum tibetense</name>
    <dbReference type="NCBI Taxonomy" id="175631"/>
    <lineage>
        <taxon>Archaea</taxon>
        <taxon>Methanobacteriati</taxon>
        <taxon>Methanobacteriota</taxon>
        <taxon>Stenosarchaea group</taxon>
        <taxon>Halobacteria</taxon>
        <taxon>Halobacteriales</taxon>
        <taxon>Haloferacaceae</taxon>
        <taxon>Halorubrum</taxon>
    </lineage>
</organism>
<dbReference type="SUPFAM" id="SSF52266">
    <property type="entry name" value="SGNH hydrolase"/>
    <property type="match status" value="1"/>
</dbReference>
<keyword evidence="2" id="KW-0378">Hydrolase</keyword>
<evidence type="ECO:0000313" key="3">
    <source>
        <dbReference type="Proteomes" id="UP001596442"/>
    </source>
</evidence>
<dbReference type="Pfam" id="PF13472">
    <property type="entry name" value="Lipase_GDSL_2"/>
    <property type="match status" value="1"/>
</dbReference>
<dbReference type="Gene3D" id="3.40.50.1110">
    <property type="entry name" value="SGNH hydrolase"/>
    <property type="match status" value="1"/>
</dbReference>
<gene>
    <name evidence="2" type="ORF">ACFQEU_12940</name>
</gene>
<dbReference type="GO" id="GO:0016787">
    <property type="term" value="F:hydrolase activity"/>
    <property type="evidence" value="ECO:0007669"/>
    <property type="project" value="UniProtKB-KW"/>
</dbReference>
<dbReference type="InterPro" id="IPR006311">
    <property type="entry name" value="TAT_signal"/>
</dbReference>
<feature type="non-terminal residue" evidence="2">
    <location>
        <position position="208"/>
    </location>
</feature>
<sequence>MRRLSRRHLLRAGVMGGVAAVAGCGTRDSASFLTLGDSYTVGSGVSREDRWTTRLPERLQAHGHALDDPTVVADGGWTADDLREATRERELASGGDGDAQRPGSDLVTLCIGANDAFQGRPAAEFRPRFETLLASAIGYAGDRPESVLVLTIPDYTLTPVGQQHDPDTNRDRLDAYNGIVEDASAARGARLVDLVAPSRRVADEPELV</sequence>
<dbReference type="RefSeq" id="WP_379782795.1">
    <property type="nucleotide sequence ID" value="NZ_JBHSWW010000246.1"/>
</dbReference>
<dbReference type="AlphaFoldDB" id="A0ABD5SC92"/>
<dbReference type="EMBL" id="JBHSWW010000246">
    <property type="protein sequence ID" value="MFC6754359.1"/>
    <property type="molecule type" value="Genomic_DNA"/>
</dbReference>
<accession>A0ABD5SC92</accession>
<evidence type="ECO:0000313" key="2">
    <source>
        <dbReference type="EMBL" id="MFC6754359.1"/>
    </source>
</evidence>
<evidence type="ECO:0000259" key="1">
    <source>
        <dbReference type="Pfam" id="PF13472"/>
    </source>
</evidence>
<proteinExistence type="predicted"/>
<name>A0ABD5SC92_9EURY</name>
<dbReference type="InterPro" id="IPR013830">
    <property type="entry name" value="SGNH_hydro"/>
</dbReference>
<protein>
    <submittedName>
        <fullName evidence="2">SGNH/GDSL hydrolase family protein</fullName>
    </submittedName>
</protein>
<reference evidence="2 3" key="1">
    <citation type="journal article" date="2019" name="Int. J. Syst. Evol. Microbiol.">
        <title>The Global Catalogue of Microorganisms (GCM) 10K type strain sequencing project: providing services to taxonomists for standard genome sequencing and annotation.</title>
        <authorList>
            <consortium name="The Broad Institute Genomics Platform"/>
            <consortium name="The Broad Institute Genome Sequencing Center for Infectious Disease"/>
            <person name="Wu L."/>
            <person name="Ma J."/>
        </authorList>
    </citation>
    <scope>NUCLEOTIDE SEQUENCE [LARGE SCALE GENOMIC DNA]</scope>
    <source>
        <strain evidence="2 3">CGMCC 1.3239</strain>
    </source>
</reference>
<keyword evidence="3" id="KW-1185">Reference proteome</keyword>
<dbReference type="InterPro" id="IPR036514">
    <property type="entry name" value="SGNH_hydro_sf"/>
</dbReference>
<dbReference type="PROSITE" id="PS51257">
    <property type="entry name" value="PROKAR_LIPOPROTEIN"/>
    <property type="match status" value="1"/>
</dbReference>
<dbReference type="PROSITE" id="PS51318">
    <property type="entry name" value="TAT"/>
    <property type="match status" value="1"/>
</dbReference>
<feature type="domain" description="SGNH hydrolase-type esterase" evidence="1">
    <location>
        <begin position="35"/>
        <end position="198"/>
    </location>
</feature>
<comment type="caution">
    <text evidence="2">The sequence shown here is derived from an EMBL/GenBank/DDBJ whole genome shotgun (WGS) entry which is preliminary data.</text>
</comment>